<evidence type="ECO:0000256" key="3">
    <source>
        <dbReference type="ARBA" id="ARBA00023004"/>
    </source>
</evidence>
<comment type="similarity">
    <text evidence="4">Belongs to the cyclic nucleotide phosphodiesterase class-III family.</text>
</comment>
<keyword evidence="3" id="KW-0408">Iron</keyword>
<evidence type="ECO:0000259" key="5">
    <source>
        <dbReference type="Pfam" id="PF00149"/>
    </source>
</evidence>
<dbReference type="GO" id="GO:0004112">
    <property type="term" value="F:cyclic-nucleotide phosphodiesterase activity"/>
    <property type="evidence" value="ECO:0007669"/>
    <property type="project" value="InterPro"/>
</dbReference>
<keyword evidence="1" id="KW-0479">Metal-binding</keyword>
<dbReference type="NCBIfam" id="NF008359">
    <property type="entry name" value="PRK11148.1"/>
    <property type="match status" value="1"/>
</dbReference>
<name>D0SDN6_ACIJO</name>
<accession>D0SDN6</accession>
<sequence length="271" mass="31580">MSKGSGMTLNNEKNWTIIQISDTHLMDQDHLEFVRMNPEQSFHHVIQHILERHPQIDAFVHTGDLAQVPVPRTYQRYLDFMQSLKTPFYQVPGNHDNAEHFPFHQQQNKVHVIHFGPWSVVLLNSAVKGKIDGWVDETQLNQLEQILQEFAQQHIVIACHHHPFEMQSKWIDQHKLKNTQDLTAVLAKYHNVKIVLSGHVHQESWREWHGIQFYSTPSTSVQFKPLSDHFALDEQAPGYRILQLNADGSHETHVERVLHAQQKINVEISGY</sequence>
<dbReference type="InterPro" id="IPR029052">
    <property type="entry name" value="Metallo-depent_PP-like"/>
</dbReference>
<dbReference type="Gene3D" id="3.60.21.10">
    <property type="match status" value="1"/>
</dbReference>
<dbReference type="SUPFAM" id="SSF56300">
    <property type="entry name" value="Metallo-dependent phosphatases"/>
    <property type="match status" value="1"/>
</dbReference>
<dbReference type="GO" id="GO:0046872">
    <property type="term" value="F:metal ion binding"/>
    <property type="evidence" value="ECO:0007669"/>
    <property type="project" value="UniProtKB-KW"/>
</dbReference>
<gene>
    <name evidence="6" type="ORF">HMPREF0016_01959</name>
</gene>
<organism evidence="6 7">
    <name type="scientific">Acinetobacter johnsonii SH046</name>
    <dbReference type="NCBI Taxonomy" id="575586"/>
    <lineage>
        <taxon>Bacteria</taxon>
        <taxon>Pseudomonadati</taxon>
        <taxon>Pseudomonadota</taxon>
        <taxon>Gammaproteobacteria</taxon>
        <taxon>Moraxellales</taxon>
        <taxon>Moraxellaceae</taxon>
        <taxon>Acinetobacter</taxon>
    </lineage>
</organism>
<reference evidence="7" key="1">
    <citation type="journal article" date="2012" name="PLoS ONE">
        <title>The success of Acinetobacter species; genetic, metabolic and virulence attributes.</title>
        <authorList>
            <person name="Peleg A.Y."/>
            <person name="de Breij A."/>
            <person name="Adams M.D."/>
            <person name="Cerqueira G.M."/>
            <person name="Mocali S."/>
            <person name="Galardini M."/>
            <person name="Nibbering P.H."/>
            <person name="Earl A.M."/>
            <person name="Ward D.V."/>
            <person name="Paterson D.L."/>
            <person name="Seifert H."/>
            <person name="Dijkshoorn L."/>
        </authorList>
    </citation>
    <scope>NUCLEOTIDE SEQUENCE [LARGE SCALE GENOMIC DNA]</scope>
    <source>
        <strain evidence="7">SH046</strain>
    </source>
</reference>
<dbReference type="InterPro" id="IPR026575">
    <property type="entry name" value="GpdQ/CpdA-like"/>
</dbReference>
<dbReference type="PANTHER" id="PTHR42988:SF2">
    <property type="entry name" value="CYCLIC NUCLEOTIDE PHOSPHODIESTERASE CBUA0032-RELATED"/>
    <property type="match status" value="1"/>
</dbReference>
<dbReference type="CDD" id="cd07402">
    <property type="entry name" value="MPP_GpdQ"/>
    <property type="match status" value="1"/>
</dbReference>
<dbReference type="HOGENOM" id="CLU_070320_0_0_6"/>
<evidence type="ECO:0000256" key="4">
    <source>
        <dbReference type="ARBA" id="ARBA00025742"/>
    </source>
</evidence>
<proteinExistence type="inferred from homology"/>
<dbReference type="eggNOG" id="COG1409">
    <property type="taxonomic scope" value="Bacteria"/>
</dbReference>
<dbReference type="Pfam" id="PF00149">
    <property type="entry name" value="Metallophos"/>
    <property type="match status" value="1"/>
</dbReference>
<dbReference type="InterPro" id="IPR050884">
    <property type="entry name" value="CNP_phosphodiesterase-III"/>
</dbReference>
<evidence type="ECO:0000256" key="2">
    <source>
        <dbReference type="ARBA" id="ARBA00022801"/>
    </source>
</evidence>
<dbReference type="EMBL" id="GG704966">
    <property type="protein sequence ID" value="EEY96241.1"/>
    <property type="molecule type" value="Genomic_DNA"/>
</dbReference>
<evidence type="ECO:0000256" key="1">
    <source>
        <dbReference type="ARBA" id="ARBA00022723"/>
    </source>
</evidence>
<feature type="domain" description="Calcineurin-like phosphoesterase" evidence="5">
    <location>
        <begin position="16"/>
        <end position="202"/>
    </location>
</feature>
<evidence type="ECO:0000313" key="6">
    <source>
        <dbReference type="EMBL" id="EEY96241.1"/>
    </source>
</evidence>
<evidence type="ECO:0000313" key="7">
    <source>
        <dbReference type="Proteomes" id="UP000012047"/>
    </source>
</evidence>
<dbReference type="InterPro" id="IPR004843">
    <property type="entry name" value="Calcineurin-like_PHP"/>
</dbReference>
<dbReference type="PANTHER" id="PTHR42988">
    <property type="entry name" value="PHOSPHOHYDROLASE"/>
    <property type="match status" value="1"/>
</dbReference>
<protein>
    <submittedName>
        <fullName evidence="6">Putative 3',5'-cyclic-nucleotide phosphodiesterase</fullName>
    </submittedName>
</protein>
<dbReference type="Proteomes" id="UP000012047">
    <property type="component" value="Unassembled WGS sequence"/>
</dbReference>
<keyword evidence="2" id="KW-0378">Hydrolase</keyword>
<dbReference type="AlphaFoldDB" id="D0SDN6"/>